<dbReference type="HOGENOM" id="CLU_055427_0_0_10"/>
<sequence length="384" mass="44557">MLIGSVLLISQVRILRVQKEEQKNIEESTLKGFFDLQNLSEKDLEDIVALKETYPYCHAFYLLAAKSSVGSSSYDRYLAEAAANVPSRNVLYDLIHQPERFAYAGDLDESIELEEEEVYEEITPHLEPEISSVAEEIQISEEEIEIEAFGDHTTSGEEKVEVEIDNLLEESTVQGAPYIETIGDEFLKEGDQVVKKIEEESDSSSENLPAIKEQGNIFRYHEERLPYTFLWWLNKTRKQYENIRPYADYYLDNPAPENSSPKDALEHQIVENIFHITSVDEVENNKQTVPFDFMINKQHHIIERFIKEEPHITAPRADKIDTENKAKRSSEDNNELVSETLARVYVEQMLYHKALDIYKKLSLKYPEKNAYFASQIKYLELKVN</sequence>
<name>F0SF38_PSESL</name>
<dbReference type="EMBL" id="CP002545">
    <property type="protein sequence ID" value="ADY54106.1"/>
    <property type="molecule type" value="Genomic_DNA"/>
</dbReference>
<dbReference type="KEGG" id="psn:Pedsa_3577"/>
<organism evidence="1 2">
    <name type="scientific">Pseudopedobacter saltans (strain ATCC 51119 / DSM 12145 / JCM 21818 / CCUG 39354 / LMG 10337 / NBRC 100064 / NCIMB 13643)</name>
    <name type="common">Pedobacter saltans</name>
    <dbReference type="NCBI Taxonomy" id="762903"/>
    <lineage>
        <taxon>Bacteria</taxon>
        <taxon>Pseudomonadati</taxon>
        <taxon>Bacteroidota</taxon>
        <taxon>Sphingobacteriia</taxon>
        <taxon>Sphingobacteriales</taxon>
        <taxon>Sphingobacteriaceae</taxon>
        <taxon>Pseudopedobacter</taxon>
    </lineage>
</organism>
<accession>F0SF38</accession>
<evidence type="ECO:0000313" key="1">
    <source>
        <dbReference type="EMBL" id="ADY54106.1"/>
    </source>
</evidence>
<dbReference type="STRING" id="762903.Pedsa_3577"/>
<reference evidence="2" key="2">
    <citation type="submission" date="2011-02" db="EMBL/GenBank/DDBJ databases">
        <title>The complete genome of Pedobacter saltans DSM 12145.</title>
        <authorList>
            <consortium name="US DOE Joint Genome Institute (JGI-PGF)"/>
            <person name="Lucas S."/>
            <person name="Copeland A."/>
            <person name="Lapidus A."/>
            <person name="Bruce D."/>
            <person name="Goodwin L."/>
            <person name="Pitluck S."/>
            <person name="Kyrpides N."/>
            <person name="Mavromatis K."/>
            <person name="Pagani I."/>
            <person name="Ivanova N."/>
            <person name="Ovchinnikova G."/>
            <person name="Lu M."/>
            <person name="Detter J.C."/>
            <person name="Han C."/>
            <person name="Land M."/>
            <person name="Hauser L."/>
            <person name="Markowitz V."/>
            <person name="Cheng J.-F."/>
            <person name="Hugenholtz P."/>
            <person name="Woyke T."/>
            <person name="Wu D."/>
            <person name="Tindall B."/>
            <person name="Pomrenke H.G."/>
            <person name="Brambilla E."/>
            <person name="Klenk H.-P."/>
            <person name="Eisen J.A."/>
        </authorList>
    </citation>
    <scope>NUCLEOTIDE SEQUENCE [LARGE SCALE GENOMIC DNA]</scope>
    <source>
        <strain evidence="2">ATCC 51119 / DSM 12145 / JCM 21818 / LMG 10337 / NBRC 100064 / NCIMB 13643</strain>
    </source>
</reference>
<protein>
    <submittedName>
        <fullName evidence="1">Uncharacterized protein</fullName>
    </submittedName>
</protein>
<dbReference type="eggNOG" id="ENOG502Z7TA">
    <property type="taxonomic scope" value="Bacteria"/>
</dbReference>
<proteinExistence type="predicted"/>
<dbReference type="AlphaFoldDB" id="F0SF38"/>
<evidence type="ECO:0000313" key="2">
    <source>
        <dbReference type="Proteomes" id="UP000000310"/>
    </source>
</evidence>
<gene>
    <name evidence="1" type="ordered locus">Pedsa_3577</name>
</gene>
<dbReference type="Proteomes" id="UP000000310">
    <property type="component" value="Chromosome"/>
</dbReference>
<reference evidence="1 2" key="1">
    <citation type="journal article" date="2011" name="Stand. Genomic Sci.">
        <title>Complete genome sequence of the gliding, heparinolytic Pedobacter saltans type strain (113).</title>
        <authorList>
            <person name="Liolios K."/>
            <person name="Sikorski J."/>
            <person name="Lu M."/>
            <person name="Nolan M."/>
            <person name="Lapidus A."/>
            <person name="Lucas S."/>
            <person name="Hammon N."/>
            <person name="Deshpande S."/>
            <person name="Cheng J.F."/>
            <person name="Tapia R."/>
            <person name="Han C."/>
            <person name="Goodwin L."/>
            <person name="Pitluck S."/>
            <person name="Huntemann M."/>
            <person name="Ivanova N."/>
            <person name="Pagani I."/>
            <person name="Mavromatis K."/>
            <person name="Ovchinikova G."/>
            <person name="Pati A."/>
            <person name="Chen A."/>
            <person name="Palaniappan K."/>
            <person name="Land M."/>
            <person name="Hauser L."/>
            <person name="Brambilla E.M."/>
            <person name="Kotsyurbenko O."/>
            <person name="Rohde M."/>
            <person name="Tindall B.J."/>
            <person name="Abt B."/>
            <person name="Goker M."/>
            <person name="Detter J.C."/>
            <person name="Woyke T."/>
            <person name="Bristow J."/>
            <person name="Eisen J.A."/>
            <person name="Markowitz V."/>
            <person name="Hugenholtz P."/>
            <person name="Klenk H.P."/>
            <person name="Kyrpides N.C."/>
        </authorList>
    </citation>
    <scope>NUCLEOTIDE SEQUENCE [LARGE SCALE GENOMIC DNA]</scope>
    <source>
        <strain evidence="2">ATCC 51119 / DSM 12145 / JCM 21818 / LMG 10337 / NBRC 100064 / NCIMB 13643</strain>
    </source>
</reference>
<keyword evidence="2" id="KW-1185">Reference proteome</keyword>